<dbReference type="AlphaFoldDB" id="X0Z869"/>
<evidence type="ECO:0000313" key="2">
    <source>
        <dbReference type="EMBL" id="GAG44746.1"/>
    </source>
</evidence>
<keyword evidence="1" id="KW-1133">Transmembrane helix</keyword>
<keyword evidence="1" id="KW-0812">Transmembrane</keyword>
<evidence type="ECO:0000256" key="1">
    <source>
        <dbReference type="SAM" id="Phobius"/>
    </source>
</evidence>
<dbReference type="Gene3D" id="1.20.1280.290">
    <property type="match status" value="1"/>
</dbReference>
<reference evidence="2" key="1">
    <citation type="journal article" date="2014" name="Front. Microbiol.">
        <title>High frequency of phylogenetically diverse reductive dehalogenase-homologous genes in deep subseafloor sedimentary metagenomes.</title>
        <authorList>
            <person name="Kawai M."/>
            <person name="Futagami T."/>
            <person name="Toyoda A."/>
            <person name="Takaki Y."/>
            <person name="Nishi S."/>
            <person name="Hori S."/>
            <person name="Arai W."/>
            <person name="Tsubouchi T."/>
            <person name="Morono Y."/>
            <person name="Uchiyama I."/>
            <person name="Ito T."/>
            <person name="Fujiyama A."/>
            <person name="Inagaki F."/>
            <person name="Takami H."/>
        </authorList>
    </citation>
    <scope>NUCLEOTIDE SEQUENCE</scope>
    <source>
        <strain evidence="2">Expedition CK06-06</strain>
    </source>
</reference>
<gene>
    <name evidence="2" type="ORF">S01H1_76539</name>
</gene>
<dbReference type="InterPro" id="IPR004316">
    <property type="entry name" value="SWEET_rpt"/>
</dbReference>
<accession>X0Z869</accession>
<dbReference type="Pfam" id="PF03083">
    <property type="entry name" value="MtN3_slv"/>
    <property type="match status" value="1"/>
</dbReference>
<protein>
    <recommendedName>
        <fullName evidence="3">MtN3 and saliva related transmembrane protein</fullName>
    </recommendedName>
</protein>
<keyword evidence="1" id="KW-0472">Membrane</keyword>
<name>X0Z869_9ZZZZ</name>
<comment type="caution">
    <text evidence="2">The sequence shown here is derived from an EMBL/GenBank/DDBJ whole genome shotgun (WGS) entry which is preliminary data.</text>
</comment>
<dbReference type="GO" id="GO:0016020">
    <property type="term" value="C:membrane"/>
    <property type="evidence" value="ECO:0007669"/>
    <property type="project" value="InterPro"/>
</dbReference>
<feature type="transmembrane region" description="Helical" evidence="1">
    <location>
        <begin position="67"/>
        <end position="84"/>
    </location>
</feature>
<evidence type="ECO:0008006" key="3">
    <source>
        <dbReference type="Google" id="ProtNLM"/>
    </source>
</evidence>
<proteinExistence type="predicted"/>
<sequence length="86" mass="9622">MTLLATLATIFGVVNGFANFPQIYKIFKTKSAKDISVITYLLLTTGSLIWIFYGIEIMNFPVLTMNGLAFIAFIIILIGCYLYGRN</sequence>
<feature type="transmembrane region" description="Helical" evidence="1">
    <location>
        <begin position="35"/>
        <end position="55"/>
    </location>
</feature>
<organism evidence="2">
    <name type="scientific">marine sediment metagenome</name>
    <dbReference type="NCBI Taxonomy" id="412755"/>
    <lineage>
        <taxon>unclassified sequences</taxon>
        <taxon>metagenomes</taxon>
        <taxon>ecological metagenomes</taxon>
    </lineage>
</organism>
<dbReference type="EMBL" id="BARS01051371">
    <property type="protein sequence ID" value="GAG44746.1"/>
    <property type="molecule type" value="Genomic_DNA"/>
</dbReference>